<organism evidence="2 3">
    <name type="scientific">Haematococcus lacustris</name>
    <name type="common">Green alga</name>
    <name type="synonym">Haematococcus pluvialis</name>
    <dbReference type="NCBI Taxonomy" id="44745"/>
    <lineage>
        <taxon>Eukaryota</taxon>
        <taxon>Viridiplantae</taxon>
        <taxon>Chlorophyta</taxon>
        <taxon>core chlorophytes</taxon>
        <taxon>Chlorophyceae</taxon>
        <taxon>CS clade</taxon>
        <taxon>Chlamydomonadales</taxon>
        <taxon>Haematococcaceae</taxon>
        <taxon>Haematococcus</taxon>
    </lineage>
</organism>
<evidence type="ECO:0000313" key="3">
    <source>
        <dbReference type="Proteomes" id="UP000485058"/>
    </source>
</evidence>
<dbReference type="AlphaFoldDB" id="A0A6A0AFZ3"/>
<reference evidence="2 3" key="1">
    <citation type="submission" date="2020-02" db="EMBL/GenBank/DDBJ databases">
        <title>Draft genome sequence of Haematococcus lacustris strain NIES-144.</title>
        <authorList>
            <person name="Morimoto D."/>
            <person name="Nakagawa S."/>
            <person name="Yoshida T."/>
            <person name="Sawayama S."/>
        </authorList>
    </citation>
    <scope>NUCLEOTIDE SEQUENCE [LARGE SCALE GENOMIC DNA]</scope>
    <source>
        <strain evidence="2 3">NIES-144</strain>
    </source>
</reference>
<evidence type="ECO:0000313" key="2">
    <source>
        <dbReference type="EMBL" id="GFH31565.1"/>
    </source>
</evidence>
<keyword evidence="3" id="KW-1185">Reference proteome</keyword>
<name>A0A6A0AFZ3_HAELA</name>
<comment type="caution">
    <text evidence="2">The sequence shown here is derived from an EMBL/GenBank/DDBJ whole genome shotgun (WGS) entry which is preliminary data.</text>
</comment>
<gene>
    <name evidence="2" type="ORF">HaLaN_30633</name>
</gene>
<sequence>MHDCAVLLCCCSACIAQVLPPSPFTQFLSCLATLSCASCDLAVMCCLPRFTESPPRHNGLPRPWLCCRSSVQPVGAGAPEAATTSQGAALASLVATLDTGSTDLGADLGPLCSMAEPLWLSDSTAVRCEVLAAANGQAALGPAAEHVKFSANGFLQPVRVLAVLHRVTAQQAEGVKKTKPVIAGVHLGEELPLGALPPPTYHLVAQCACGVSMCGAMPAAGPGCDLLVMSAGQ</sequence>
<dbReference type="Proteomes" id="UP000485058">
    <property type="component" value="Unassembled WGS sequence"/>
</dbReference>
<evidence type="ECO:0000256" key="1">
    <source>
        <dbReference type="SAM" id="SignalP"/>
    </source>
</evidence>
<protein>
    <submittedName>
        <fullName evidence="2">Uncharacterized protein</fullName>
    </submittedName>
</protein>
<dbReference type="EMBL" id="BLLF01005730">
    <property type="protein sequence ID" value="GFH31565.1"/>
    <property type="molecule type" value="Genomic_DNA"/>
</dbReference>
<accession>A0A6A0AFZ3</accession>
<proteinExistence type="predicted"/>
<feature type="signal peptide" evidence="1">
    <location>
        <begin position="1"/>
        <end position="16"/>
    </location>
</feature>
<feature type="chain" id="PRO_5025625102" evidence="1">
    <location>
        <begin position="17"/>
        <end position="233"/>
    </location>
</feature>
<keyword evidence="1" id="KW-0732">Signal</keyword>